<evidence type="ECO:0000256" key="5">
    <source>
        <dbReference type="RuleBase" id="RU000568"/>
    </source>
</evidence>
<keyword evidence="3 4" id="KW-0687">Ribonucleoprotein</keyword>
<dbReference type="PANTHER" id="PTHR33343">
    <property type="entry name" value="54S RIBOSOMAL PROTEIN BL35M"/>
    <property type="match status" value="1"/>
</dbReference>
<dbReference type="InterPro" id="IPR001706">
    <property type="entry name" value="Ribosomal_bL35"/>
</dbReference>
<dbReference type="PANTHER" id="PTHR33343:SF1">
    <property type="entry name" value="LARGE RIBOSOMAL SUBUNIT PROTEIN BL35M"/>
    <property type="match status" value="1"/>
</dbReference>
<dbReference type="PRINTS" id="PR00064">
    <property type="entry name" value="RIBOSOMALL35"/>
</dbReference>
<name>A0ABY0ICY9_9BACT</name>
<dbReference type="EMBL" id="QDKL01000003">
    <property type="protein sequence ID" value="RZF20815.1"/>
    <property type="molecule type" value="Genomic_DNA"/>
</dbReference>
<sequence>MPKMKTRRAAAKRFKPVGNGKFKRKRANLRHILEKKPTDAKKRAGKTDYVHASDTGRVKRMLPYAAKN</sequence>
<comment type="similarity">
    <text evidence="1 4 5">Belongs to the bacterial ribosomal protein bL35 family.</text>
</comment>
<dbReference type="InterPro" id="IPR037229">
    <property type="entry name" value="Ribosomal_bL35_sf"/>
</dbReference>
<proteinExistence type="inferred from homology"/>
<organism evidence="6 7">
    <name type="scientific">Halobacteriovorax vibrionivorans</name>
    <dbReference type="NCBI Taxonomy" id="2152716"/>
    <lineage>
        <taxon>Bacteria</taxon>
        <taxon>Pseudomonadati</taxon>
        <taxon>Bdellovibrionota</taxon>
        <taxon>Bacteriovoracia</taxon>
        <taxon>Bacteriovoracales</taxon>
        <taxon>Halobacteriovoraceae</taxon>
        <taxon>Halobacteriovorax</taxon>
    </lineage>
</organism>
<dbReference type="RefSeq" id="WP_115363003.1">
    <property type="nucleotide sequence ID" value="NZ_QDKL01000003.1"/>
</dbReference>
<keyword evidence="7" id="KW-1185">Reference proteome</keyword>
<dbReference type="NCBIfam" id="TIGR00001">
    <property type="entry name" value="rpmI_bact"/>
    <property type="match status" value="1"/>
</dbReference>
<accession>A0ABY0ICY9</accession>
<reference evidence="7" key="1">
    <citation type="journal article" date="2019" name="Int. J. Syst. Evol. Microbiol.">
        <title>Halobacteriovorax valvorus sp. nov., a novel prokaryotic predator isolated from coastal seawater of China.</title>
        <authorList>
            <person name="Chen M.-X."/>
        </authorList>
    </citation>
    <scope>NUCLEOTIDE SEQUENCE [LARGE SCALE GENOMIC DNA]</scope>
    <source>
        <strain evidence="7">BL9</strain>
    </source>
</reference>
<dbReference type="GO" id="GO:0005840">
    <property type="term" value="C:ribosome"/>
    <property type="evidence" value="ECO:0007669"/>
    <property type="project" value="UniProtKB-KW"/>
</dbReference>
<dbReference type="Proteomes" id="UP000443582">
    <property type="component" value="Unassembled WGS sequence"/>
</dbReference>
<dbReference type="HAMAP" id="MF_00514">
    <property type="entry name" value="Ribosomal_bL35"/>
    <property type="match status" value="1"/>
</dbReference>
<gene>
    <name evidence="4" type="primary">rpmI</name>
    <name evidence="6" type="ORF">DAY19_12575</name>
</gene>
<evidence type="ECO:0000256" key="2">
    <source>
        <dbReference type="ARBA" id="ARBA00022980"/>
    </source>
</evidence>
<evidence type="ECO:0000256" key="4">
    <source>
        <dbReference type="HAMAP-Rule" id="MF_00514"/>
    </source>
</evidence>
<dbReference type="Pfam" id="PF01632">
    <property type="entry name" value="Ribosomal_L35p"/>
    <property type="match status" value="1"/>
</dbReference>
<keyword evidence="2 4" id="KW-0689">Ribosomal protein</keyword>
<evidence type="ECO:0000313" key="6">
    <source>
        <dbReference type="EMBL" id="RZF20815.1"/>
    </source>
</evidence>
<protein>
    <recommendedName>
        <fullName evidence="4">Large ribosomal subunit protein bL35</fullName>
    </recommendedName>
</protein>
<comment type="caution">
    <text evidence="6">The sequence shown here is derived from an EMBL/GenBank/DDBJ whole genome shotgun (WGS) entry which is preliminary data.</text>
</comment>
<evidence type="ECO:0000256" key="1">
    <source>
        <dbReference type="ARBA" id="ARBA00006598"/>
    </source>
</evidence>
<evidence type="ECO:0000313" key="7">
    <source>
        <dbReference type="Proteomes" id="UP000443582"/>
    </source>
</evidence>
<dbReference type="PROSITE" id="PS00936">
    <property type="entry name" value="RIBOSOMAL_L35"/>
    <property type="match status" value="1"/>
</dbReference>
<dbReference type="InterPro" id="IPR018265">
    <property type="entry name" value="Ribosomal_bL35_CS"/>
</dbReference>
<dbReference type="SUPFAM" id="SSF143034">
    <property type="entry name" value="L35p-like"/>
    <property type="match status" value="1"/>
</dbReference>
<evidence type="ECO:0000256" key="3">
    <source>
        <dbReference type="ARBA" id="ARBA00023274"/>
    </source>
</evidence>
<dbReference type="InterPro" id="IPR021137">
    <property type="entry name" value="Ribosomal_bL35-like"/>
</dbReference>
<dbReference type="Gene3D" id="4.10.410.60">
    <property type="match status" value="1"/>
</dbReference>